<evidence type="ECO:0000256" key="9">
    <source>
        <dbReference type="SAM" id="Coils"/>
    </source>
</evidence>
<dbReference type="SMART" id="SM00487">
    <property type="entry name" value="DEXDc"/>
    <property type="match status" value="1"/>
</dbReference>
<dbReference type="SMART" id="SM00490">
    <property type="entry name" value="HELICc"/>
    <property type="match status" value="1"/>
</dbReference>
<dbReference type="PROSITE" id="PS51192">
    <property type="entry name" value="HELICASE_ATP_BIND_1"/>
    <property type="match status" value="1"/>
</dbReference>
<dbReference type="InterPro" id="IPR047112">
    <property type="entry name" value="RecG/Mfd"/>
</dbReference>
<name>K2F5Z2_9BACT</name>
<dbReference type="Gene3D" id="3.90.1150.50">
    <property type="entry name" value="Transcription-repair-coupling factor, D7 domain"/>
    <property type="match status" value="1"/>
</dbReference>
<gene>
    <name evidence="12" type="ORF">ACD_4C00262G0007</name>
</gene>
<evidence type="ECO:0000256" key="4">
    <source>
        <dbReference type="ARBA" id="ARBA00022801"/>
    </source>
</evidence>
<feature type="domain" description="Helicase C-terminal" evidence="11">
    <location>
        <begin position="654"/>
        <end position="820"/>
    </location>
</feature>
<evidence type="ECO:0000313" key="12">
    <source>
        <dbReference type="EMBL" id="EKE26501.1"/>
    </source>
</evidence>
<feature type="domain" description="Helicase ATP-binding" evidence="10">
    <location>
        <begin position="484"/>
        <end position="645"/>
    </location>
</feature>
<dbReference type="SMART" id="SM01058">
    <property type="entry name" value="CarD_TRCF"/>
    <property type="match status" value="1"/>
</dbReference>
<dbReference type="PROSITE" id="PS51194">
    <property type="entry name" value="HELICASE_CTER"/>
    <property type="match status" value="1"/>
</dbReference>
<dbReference type="InterPro" id="IPR036101">
    <property type="entry name" value="CarD-like/TRCF_RID_sf"/>
</dbReference>
<dbReference type="SUPFAM" id="SSF143517">
    <property type="entry name" value="TRCF domain-like"/>
    <property type="match status" value="1"/>
</dbReference>
<protein>
    <recommendedName>
        <fullName evidence="13">Transcription-repair coupling factor</fullName>
    </recommendedName>
</protein>
<accession>K2F5Z2</accession>
<dbReference type="Pfam" id="PF00270">
    <property type="entry name" value="DEAD"/>
    <property type="match status" value="1"/>
</dbReference>
<evidence type="ECO:0000256" key="6">
    <source>
        <dbReference type="ARBA" id="ARBA00022840"/>
    </source>
</evidence>
<dbReference type="Gene3D" id="2.40.10.170">
    <property type="match status" value="1"/>
</dbReference>
<keyword evidence="7" id="KW-0238">DNA-binding</keyword>
<keyword evidence="9" id="KW-0175">Coiled coil</keyword>
<keyword evidence="3" id="KW-0227">DNA damage</keyword>
<dbReference type="Pfam" id="PF03461">
    <property type="entry name" value="TRCF"/>
    <property type="match status" value="1"/>
</dbReference>
<dbReference type="InterPro" id="IPR014001">
    <property type="entry name" value="Helicase_ATP-bd"/>
</dbReference>
<dbReference type="Pfam" id="PF02559">
    <property type="entry name" value="CarD_TRCF_RID"/>
    <property type="match status" value="1"/>
</dbReference>
<dbReference type="PANTHER" id="PTHR47964">
    <property type="entry name" value="ATP-DEPENDENT DNA HELICASE HOMOLOG RECG, CHLOROPLASTIC"/>
    <property type="match status" value="1"/>
</dbReference>
<keyword evidence="2" id="KW-0547">Nucleotide-binding</keyword>
<evidence type="ECO:0000256" key="2">
    <source>
        <dbReference type="ARBA" id="ARBA00022741"/>
    </source>
</evidence>
<keyword evidence="4" id="KW-0378">Hydrolase</keyword>
<dbReference type="InterPro" id="IPR027417">
    <property type="entry name" value="P-loop_NTPase"/>
</dbReference>
<evidence type="ECO:0000259" key="10">
    <source>
        <dbReference type="PROSITE" id="PS51192"/>
    </source>
</evidence>
<dbReference type="SMART" id="SM00982">
    <property type="entry name" value="TRCF"/>
    <property type="match status" value="1"/>
</dbReference>
<dbReference type="InterPro" id="IPR037235">
    <property type="entry name" value="TRCF-like_C_D7"/>
</dbReference>
<keyword evidence="6" id="KW-0067">ATP-binding</keyword>
<comment type="caution">
    <text evidence="12">The sequence shown here is derived from an EMBL/GenBank/DDBJ whole genome shotgun (WGS) entry which is preliminary data.</text>
</comment>
<dbReference type="GO" id="GO:0016787">
    <property type="term" value="F:hydrolase activity"/>
    <property type="evidence" value="ECO:0007669"/>
    <property type="project" value="UniProtKB-KW"/>
</dbReference>
<dbReference type="InterPro" id="IPR001650">
    <property type="entry name" value="Helicase_C-like"/>
</dbReference>
<evidence type="ECO:0000256" key="1">
    <source>
        <dbReference type="ARBA" id="ARBA00022490"/>
    </source>
</evidence>
<evidence type="ECO:0000256" key="3">
    <source>
        <dbReference type="ARBA" id="ARBA00022763"/>
    </source>
</evidence>
<dbReference type="AlphaFoldDB" id="K2F5Z2"/>
<dbReference type="GO" id="GO:0003678">
    <property type="term" value="F:DNA helicase activity"/>
    <property type="evidence" value="ECO:0007669"/>
    <property type="project" value="TreeGrafter"/>
</dbReference>
<proteinExistence type="predicted"/>
<sequence>MINLELNKDYINSWNIFSRVFLIWENFVNEKKIVFFDSIDDLKRFEKIYDYFYPNSKSVVVDNYWWFFSYYFENSWVYLTTKDIFTTTIPDNYELSKKSVNLQVWSEIILEEFIKKLIDLWYSHSAHLSKNWSYNVEGDIINLKLPYWRFSYKISLFGQEIDEILIFDNLDKNKIEKTKILNVYSASKDELISKNMISDNLDKISNFFKSWVKFFIWLDFFNEKDLIKNRLEKSVVFCDAYSNNLETDLEILNLEIDSVDELKNALESKKVKIFTKNIKTVMNFIEYNSINNPGVEIIEIMDKKINLESYQISSLGSMVICDDILSNIFIKKRYRKSLSKDLDLLLQIKPWDYIVHIDHGVWIFKQIVIKDLSGIKREYVEIEYRDNDKLFVPIWEIYRISKYIWNENPKLTWLNSTEWSKIIKNTEVEVEKIANELLEVYAKRSLAKWYPYIEFKEKEEFFRTSFWFKHTFDQEKSIEDVLYDMKINKPMDRLLTGDVWFWKTEVACNAIYRAFLNKKQVAFISPLVILAYEHFDSLKKRFKDFWVRIDILTRVSTQKEQTQVLKKLANGEIDCIIWTHRLLSEDISFKNLWLLIVDEEHKFWVIDKEKINKIKLNLDILSLSATPIPRSLNFALNSIKDISIISTAPFWKKPIKTIVSKFSDEIIRDSVSAEIERRWQVIFIHNRVATIESTKKYLEQILPKWTKIVIVHGQMSWIEVEDRIIDFKNRKYDILLATTVIENWVNFLDANTIIINDAETFWLSQLHQLRWRVWRWKIEWHCYLLYRRENLPDDAKKRLVTIVNNTHLWAWFEIAMRDLEIRWAWDILGIKQSWKSKETWISLYIKLLEEKIEELKTWEIKKRTDCKVELNISYYIPDDFFESEVDKISFFRNIESIETVEDLEFSYNMFASWKDIIPEEFTNLFLVLKARIKLSEYWVIWVKKVLNNYFFEFDKNTPVEKIREFLNIDKWWNFVLVTIHKIKVDTQNYKWDRDFLGSLID</sequence>
<evidence type="ECO:0000256" key="5">
    <source>
        <dbReference type="ARBA" id="ARBA00022806"/>
    </source>
</evidence>
<dbReference type="Gene3D" id="3.40.50.300">
    <property type="entry name" value="P-loop containing nucleotide triphosphate hydrolases"/>
    <property type="match status" value="2"/>
</dbReference>
<organism evidence="12">
    <name type="scientific">uncultured bacterium</name>
    <name type="common">gcode 4</name>
    <dbReference type="NCBI Taxonomy" id="1234023"/>
    <lineage>
        <taxon>Bacteria</taxon>
        <taxon>environmental samples</taxon>
    </lineage>
</organism>
<dbReference type="Gene3D" id="3.30.2060.10">
    <property type="entry name" value="Penicillin-binding protein 1b domain"/>
    <property type="match status" value="1"/>
</dbReference>
<dbReference type="GO" id="GO:0003677">
    <property type="term" value="F:DNA binding"/>
    <property type="evidence" value="ECO:0007669"/>
    <property type="project" value="UniProtKB-KW"/>
</dbReference>
<feature type="coiled-coil region" evidence="9">
    <location>
        <begin position="242"/>
        <end position="269"/>
    </location>
</feature>
<dbReference type="PANTHER" id="PTHR47964:SF1">
    <property type="entry name" value="ATP-DEPENDENT DNA HELICASE HOMOLOG RECG, CHLOROPLASTIC"/>
    <property type="match status" value="1"/>
</dbReference>
<keyword evidence="8" id="KW-0234">DNA repair</keyword>
<dbReference type="InterPro" id="IPR011545">
    <property type="entry name" value="DEAD/DEAH_box_helicase_dom"/>
</dbReference>
<dbReference type="SUPFAM" id="SSF52540">
    <property type="entry name" value="P-loop containing nucleoside triphosphate hydrolases"/>
    <property type="match status" value="3"/>
</dbReference>
<reference evidence="12" key="1">
    <citation type="journal article" date="2012" name="Science">
        <title>Fermentation, hydrogen, and sulfur metabolism in multiple uncultivated bacterial phyla.</title>
        <authorList>
            <person name="Wrighton K.C."/>
            <person name="Thomas B.C."/>
            <person name="Sharon I."/>
            <person name="Miller C.S."/>
            <person name="Castelle C.J."/>
            <person name="VerBerkmoes N.C."/>
            <person name="Wilkins M.J."/>
            <person name="Hettich R.L."/>
            <person name="Lipton M.S."/>
            <person name="Williams K.H."/>
            <person name="Long P.E."/>
            <person name="Banfield J.F."/>
        </authorList>
    </citation>
    <scope>NUCLEOTIDE SEQUENCE [LARGE SCALE GENOMIC DNA]</scope>
</reference>
<keyword evidence="1" id="KW-0963">Cytoplasm</keyword>
<dbReference type="InterPro" id="IPR005118">
    <property type="entry name" value="TRCF_C"/>
</dbReference>
<dbReference type="EMBL" id="AMFJ01000778">
    <property type="protein sequence ID" value="EKE26501.1"/>
    <property type="molecule type" value="Genomic_DNA"/>
</dbReference>
<dbReference type="GO" id="GO:0006281">
    <property type="term" value="P:DNA repair"/>
    <property type="evidence" value="ECO:0007669"/>
    <property type="project" value="UniProtKB-KW"/>
</dbReference>
<dbReference type="GO" id="GO:0005524">
    <property type="term" value="F:ATP binding"/>
    <property type="evidence" value="ECO:0007669"/>
    <property type="project" value="UniProtKB-KW"/>
</dbReference>
<dbReference type="Pfam" id="PF17757">
    <property type="entry name" value="UvrB_inter"/>
    <property type="match status" value="1"/>
</dbReference>
<evidence type="ECO:0000256" key="8">
    <source>
        <dbReference type="ARBA" id="ARBA00023204"/>
    </source>
</evidence>
<keyword evidence="5" id="KW-0347">Helicase</keyword>
<evidence type="ECO:0000259" key="11">
    <source>
        <dbReference type="PROSITE" id="PS51194"/>
    </source>
</evidence>
<evidence type="ECO:0008006" key="13">
    <source>
        <dbReference type="Google" id="ProtNLM"/>
    </source>
</evidence>
<dbReference type="InterPro" id="IPR041471">
    <property type="entry name" value="UvrB_inter"/>
</dbReference>
<dbReference type="InterPro" id="IPR003711">
    <property type="entry name" value="CarD-like/TRCF_RID"/>
</dbReference>
<evidence type="ECO:0000256" key="7">
    <source>
        <dbReference type="ARBA" id="ARBA00023125"/>
    </source>
</evidence>
<dbReference type="SUPFAM" id="SSF141259">
    <property type="entry name" value="CarD-like"/>
    <property type="match status" value="1"/>
</dbReference>
<dbReference type="Pfam" id="PF00271">
    <property type="entry name" value="Helicase_C"/>
    <property type="match status" value="1"/>
</dbReference>